<dbReference type="RefSeq" id="WP_013631149.1">
    <property type="nucleotide sequence ID" value="NC_015177.1"/>
</dbReference>
<evidence type="ECO:0000313" key="2">
    <source>
        <dbReference type="EMBL" id="ADY50646.1"/>
    </source>
</evidence>
<dbReference type="NCBIfam" id="TIGR04183">
    <property type="entry name" value="Por_Secre_tail"/>
    <property type="match status" value="1"/>
</dbReference>
<dbReference type="Gene3D" id="2.60.40.10">
    <property type="entry name" value="Immunoglobulins"/>
    <property type="match status" value="1"/>
</dbReference>
<dbReference type="EMBL" id="CP002545">
    <property type="protein sequence ID" value="ADY50646.1"/>
    <property type="molecule type" value="Genomic_DNA"/>
</dbReference>
<dbReference type="OrthoDB" id="749310at2"/>
<protein>
    <recommendedName>
        <fullName evidence="4">Secretion system C-terminal sorting domain-containing protein</fullName>
    </recommendedName>
</protein>
<proteinExistence type="predicted"/>
<dbReference type="AlphaFoldDB" id="F0SC61"/>
<dbReference type="STRING" id="762903.Pedsa_0058"/>
<evidence type="ECO:0000256" key="1">
    <source>
        <dbReference type="SAM" id="SignalP"/>
    </source>
</evidence>
<dbReference type="eggNOG" id="COG2374">
    <property type="taxonomic scope" value="Bacteria"/>
</dbReference>
<keyword evidence="3" id="KW-1185">Reference proteome</keyword>
<reference evidence="3" key="2">
    <citation type="submission" date="2011-02" db="EMBL/GenBank/DDBJ databases">
        <title>The complete genome of Pedobacter saltans DSM 12145.</title>
        <authorList>
            <consortium name="US DOE Joint Genome Institute (JGI-PGF)"/>
            <person name="Lucas S."/>
            <person name="Copeland A."/>
            <person name="Lapidus A."/>
            <person name="Bruce D."/>
            <person name="Goodwin L."/>
            <person name="Pitluck S."/>
            <person name="Kyrpides N."/>
            <person name="Mavromatis K."/>
            <person name="Pagani I."/>
            <person name="Ivanova N."/>
            <person name="Ovchinnikova G."/>
            <person name="Lu M."/>
            <person name="Detter J.C."/>
            <person name="Han C."/>
            <person name="Land M."/>
            <person name="Hauser L."/>
            <person name="Markowitz V."/>
            <person name="Cheng J.-F."/>
            <person name="Hugenholtz P."/>
            <person name="Woyke T."/>
            <person name="Wu D."/>
            <person name="Tindall B."/>
            <person name="Pomrenke H.G."/>
            <person name="Brambilla E."/>
            <person name="Klenk H.-P."/>
            <person name="Eisen J.A."/>
        </authorList>
    </citation>
    <scope>NUCLEOTIDE SEQUENCE [LARGE SCALE GENOMIC DNA]</scope>
    <source>
        <strain evidence="3">ATCC 51119 / DSM 12145 / JCM 21818 / LMG 10337 / NBRC 100064 / NCIMB 13643</strain>
    </source>
</reference>
<reference evidence="2 3" key="1">
    <citation type="journal article" date="2011" name="Stand. Genomic Sci.">
        <title>Complete genome sequence of the gliding, heparinolytic Pedobacter saltans type strain (113).</title>
        <authorList>
            <person name="Liolios K."/>
            <person name="Sikorski J."/>
            <person name="Lu M."/>
            <person name="Nolan M."/>
            <person name="Lapidus A."/>
            <person name="Lucas S."/>
            <person name="Hammon N."/>
            <person name="Deshpande S."/>
            <person name="Cheng J.F."/>
            <person name="Tapia R."/>
            <person name="Han C."/>
            <person name="Goodwin L."/>
            <person name="Pitluck S."/>
            <person name="Huntemann M."/>
            <person name="Ivanova N."/>
            <person name="Pagani I."/>
            <person name="Mavromatis K."/>
            <person name="Ovchinikova G."/>
            <person name="Pati A."/>
            <person name="Chen A."/>
            <person name="Palaniappan K."/>
            <person name="Land M."/>
            <person name="Hauser L."/>
            <person name="Brambilla E.M."/>
            <person name="Kotsyurbenko O."/>
            <person name="Rohde M."/>
            <person name="Tindall B.J."/>
            <person name="Abt B."/>
            <person name="Goker M."/>
            <person name="Detter J.C."/>
            <person name="Woyke T."/>
            <person name="Bristow J."/>
            <person name="Eisen J.A."/>
            <person name="Markowitz V."/>
            <person name="Hugenholtz P."/>
            <person name="Klenk H.P."/>
            <person name="Kyrpides N.C."/>
        </authorList>
    </citation>
    <scope>NUCLEOTIDE SEQUENCE [LARGE SCALE GENOMIC DNA]</scope>
    <source>
        <strain evidence="3">ATCC 51119 / DSM 12145 / JCM 21818 / LMG 10337 / NBRC 100064 / NCIMB 13643</strain>
    </source>
</reference>
<keyword evidence="1" id="KW-0732">Signal</keyword>
<sequence length="470" mass="50926">MKKTLRTSLILMLAAGAVQAQFSPYSYTVNVNLNRGVGNDSTANGVNSKWYESPNPVTANIQGRFFPNITDGAYKLRAISYQTDAQFTLSGEKLTIKNSTSGLAKVSAYNIQNASAIAKFSFDLDLTDYTGIKEFVFAFGTAMMPNTLINTSSTTSAPTADIFGSFRIVKSGNLVTQYRNSDGTSNLNTASYLIKAGESQRVEIFVNSSASDIIYSYGISEAPVTLLANTYHVYVKGVRYAEGFPKVGTAYVQPTINTLSFAYASAGSGGTPEKVSISNISVTYQSETNLPVSLTSFNAAKTQNGVQLKWQTASEQNNQYFDVLRSVNGKDFVSIGIVNGAGTTSEARSYFFIDHSPVSGYNYYKLKQVDGDGKSTVYENRVQSVNWGFSEDNVSAYFSADKLIVQFNSDNAGEGNIKLVTVGGKQVFLKKVNVTRGNNEFVCEATGTVSGIYLVKVNTGENVKNMKIIK</sequence>
<dbReference type="InterPro" id="IPR026444">
    <property type="entry name" value="Secre_tail"/>
</dbReference>
<dbReference type="InterPro" id="IPR013783">
    <property type="entry name" value="Ig-like_fold"/>
</dbReference>
<feature type="signal peptide" evidence="1">
    <location>
        <begin position="1"/>
        <end position="20"/>
    </location>
</feature>
<dbReference type="HOGENOM" id="CLU_581211_0_0_10"/>
<gene>
    <name evidence="2" type="ordered locus">Pedsa_0058</name>
</gene>
<evidence type="ECO:0008006" key="4">
    <source>
        <dbReference type="Google" id="ProtNLM"/>
    </source>
</evidence>
<name>F0SC61_PSESL</name>
<organism evidence="2 3">
    <name type="scientific">Pseudopedobacter saltans (strain ATCC 51119 / DSM 12145 / JCM 21818 / CCUG 39354 / LMG 10337 / NBRC 100064 / NCIMB 13643)</name>
    <name type="common">Pedobacter saltans</name>
    <dbReference type="NCBI Taxonomy" id="762903"/>
    <lineage>
        <taxon>Bacteria</taxon>
        <taxon>Pseudomonadati</taxon>
        <taxon>Bacteroidota</taxon>
        <taxon>Sphingobacteriia</taxon>
        <taxon>Sphingobacteriales</taxon>
        <taxon>Sphingobacteriaceae</taxon>
        <taxon>Pseudopedobacter</taxon>
    </lineage>
</organism>
<accession>F0SC61</accession>
<dbReference type="KEGG" id="psn:Pedsa_0058"/>
<evidence type="ECO:0000313" key="3">
    <source>
        <dbReference type="Proteomes" id="UP000000310"/>
    </source>
</evidence>
<feature type="chain" id="PRO_5003258339" description="Secretion system C-terminal sorting domain-containing protein" evidence="1">
    <location>
        <begin position="21"/>
        <end position="470"/>
    </location>
</feature>
<dbReference type="Proteomes" id="UP000000310">
    <property type="component" value="Chromosome"/>
</dbReference>